<accession>A0A6J5KSH8</accession>
<dbReference type="EMBL" id="LR796189">
    <property type="protein sequence ID" value="CAB4125438.1"/>
    <property type="molecule type" value="Genomic_DNA"/>
</dbReference>
<protein>
    <submittedName>
        <fullName evidence="1">Uncharacterized protein</fullName>
    </submittedName>
</protein>
<gene>
    <name evidence="1" type="ORF">UFOVP53_138</name>
</gene>
<organism evidence="1">
    <name type="scientific">uncultured Caudovirales phage</name>
    <dbReference type="NCBI Taxonomy" id="2100421"/>
    <lineage>
        <taxon>Viruses</taxon>
        <taxon>Duplodnaviria</taxon>
        <taxon>Heunggongvirae</taxon>
        <taxon>Uroviricota</taxon>
        <taxon>Caudoviricetes</taxon>
        <taxon>Peduoviridae</taxon>
        <taxon>Maltschvirus</taxon>
        <taxon>Maltschvirus maltsch</taxon>
    </lineage>
</organism>
<evidence type="ECO:0000313" key="1">
    <source>
        <dbReference type="EMBL" id="CAB4125438.1"/>
    </source>
</evidence>
<sequence length="61" mass="7461">MSTKAELEEEVKRLVFYKHELEEIILDLRSRMPLTRLEVNEMIEDAISSHKCDKHRREDYR</sequence>
<reference evidence="1" key="1">
    <citation type="submission" date="2020-04" db="EMBL/GenBank/DDBJ databases">
        <authorList>
            <person name="Chiriac C."/>
            <person name="Salcher M."/>
            <person name="Ghai R."/>
            <person name="Kavagutti S V."/>
        </authorList>
    </citation>
    <scope>NUCLEOTIDE SEQUENCE</scope>
</reference>
<proteinExistence type="predicted"/>
<name>A0A6J5KSH8_9CAUD</name>